<keyword evidence="1" id="KW-0812">Transmembrane</keyword>
<name>A0A1G7JC72_9EURY</name>
<dbReference type="Proteomes" id="UP000199076">
    <property type="component" value="Unassembled WGS sequence"/>
</dbReference>
<evidence type="ECO:0000256" key="1">
    <source>
        <dbReference type="SAM" id="Phobius"/>
    </source>
</evidence>
<accession>A0A1G7JC72</accession>
<dbReference type="STRING" id="660518.SAMN05216218_104288"/>
<organism evidence="2 3">
    <name type="scientific">Halorientalis regularis</name>
    <dbReference type="NCBI Taxonomy" id="660518"/>
    <lineage>
        <taxon>Archaea</taxon>
        <taxon>Methanobacteriati</taxon>
        <taxon>Methanobacteriota</taxon>
        <taxon>Stenosarchaea group</taxon>
        <taxon>Halobacteria</taxon>
        <taxon>Halobacteriales</taxon>
        <taxon>Haloarculaceae</taxon>
        <taxon>Halorientalis</taxon>
    </lineage>
</organism>
<dbReference type="InterPro" id="IPR055690">
    <property type="entry name" value="DUF7266"/>
</dbReference>
<sequence length="155" mass="16879">MIETFRRDDRAFSTVVEKILAIGLVTLFVSLVSVTVYGGVVPDARTAAGEQLSERTLATAAERVQQAVPPNATAADIRVRVDLPPTIRGAGYEIRAENRSLVLDHPRDRLDQRARLALPDSVVRVEGRWGSGEATVVRVRRVDAGLVVRLETGVP</sequence>
<dbReference type="EMBL" id="FNBK01000004">
    <property type="protein sequence ID" value="SDF22542.1"/>
    <property type="molecule type" value="Genomic_DNA"/>
</dbReference>
<gene>
    <name evidence="2" type="ORF">SAMN05216218_104288</name>
</gene>
<dbReference type="AlphaFoldDB" id="A0A1G7JC72"/>
<dbReference type="RefSeq" id="WP_092690064.1">
    <property type="nucleotide sequence ID" value="NZ_FNBK01000004.1"/>
</dbReference>
<protein>
    <submittedName>
        <fullName evidence="2">Uncharacterized protein</fullName>
    </submittedName>
</protein>
<evidence type="ECO:0000313" key="2">
    <source>
        <dbReference type="EMBL" id="SDF22542.1"/>
    </source>
</evidence>
<feature type="transmembrane region" description="Helical" evidence="1">
    <location>
        <begin position="20"/>
        <end position="40"/>
    </location>
</feature>
<keyword evidence="3" id="KW-1185">Reference proteome</keyword>
<evidence type="ECO:0000313" key="3">
    <source>
        <dbReference type="Proteomes" id="UP000199076"/>
    </source>
</evidence>
<dbReference type="Pfam" id="PF23928">
    <property type="entry name" value="DUF7266"/>
    <property type="match status" value="1"/>
</dbReference>
<proteinExistence type="predicted"/>
<keyword evidence="1" id="KW-1133">Transmembrane helix</keyword>
<reference evidence="3" key="1">
    <citation type="submission" date="2016-10" db="EMBL/GenBank/DDBJ databases">
        <authorList>
            <person name="Varghese N."/>
            <person name="Submissions S."/>
        </authorList>
    </citation>
    <scope>NUCLEOTIDE SEQUENCE [LARGE SCALE GENOMIC DNA]</scope>
    <source>
        <strain evidence="3">IBRC-M 10760</strain>
    </source>
</reference>
<keyword evidence="1" id="KW-0472">Membrane</keyword>
<dbReference type="OrthoDB" id="306663at2157"/>